<protein>
    <recommendedName>
        <fullName evidence="16">cGMP-dependent protein kinase</fullName>
        <ecNumber evidence="4">2.7.11.12</ecNumber>
    </recommendedName>
</protein>
<evidence type="ECO:0000259" key="19">
    <source>
        <dbReference type="PROSITE" id="PS50011"/>
    </source>
</evidence>
<dbReference type="InterPro" id="IPR000719">
    <property type="entry name" value="Prot_kinase_dom"/>
</dbReference>
<keyword evidence="10" id="KW-0547">Nucleotide-binding</keyword>
<keyword evidence="14" id="KW-0142">cGMP-binding</keyword>
<keyword evidence="15" id="KW-0472">Membrane</keyword>
<dbReference type="CDD" id="cd00038">
    <property type="entry name" value="CAP_ED"/>
    <property type="match status" value="3"/>
</dbReference>
<evidence type="ECO:0000256" key="18">
    <source>
        <dbReference type="ARBA" id="ARBA00047462"/>
    </source>
</evidence>
<evidence type="ECO:0000256" key="4">
    <source>
        <dbReference type="ARBA" id="ARBA00012428"/>
    </source>
</evidence>
<keyword evidence="8" id="KW-0808">Transferase</keyword>
<evidence type="ECO:0000256" key="15">
    <source>
        <dbReference type="ARBA" id="ARBA00023136"/>
    </source>
</evidence>
<keyword evidence="12" id="KW-0067">ATP-binding</keyword>
<reference evidence="22" key="1">
    <citation type="submission" date="2021-09" db="EMBL/GenBank/DDBJ databases">
        <authorList>
            <consortium name="AG Swart"/>
            <person name="Singh M."/>
            <person name="Singh A."/>
            <person name="Seah K."/>
            <person name="Emmerich C."/>
        </authorList>
    </citation>
    <scope>NUCLEOTIDE SEQUENCE</scope>
    <source>
        <strain evidence="22">ATCC30299</strain>
    </source>
</reference>
<dbReference type="EMBL" id="CAJZBQ010000011">
    <property type="protein sequence ID" value="CAG9314120.1"/>
    <property type="molecule type" value="Genomic_DNA"/>
</dbReference>
<dbReference type="Pfam" id="PF00069">
    <property type="entry name" value="Pkinase"/>
    <property type="match status" value="1"/>
</dbReference>
<feature type="domain" description="Cyclic nucleotide-binding" evidence="20">
    <location>
        <begin position="178"/>
        <end position="276"/>
    </location>
</feature>
<feature type="domain" description="Cyclic nucleotide-binding" evidence="20">
    <location>
        <begin position="417"/>
        <end position="515"/>
    </location>
</feature>
<sequence>MGAGCSSVEYRKYSSLLVKKHQRTSVGDKINEAAAAKIEDKPKTQDDFKMIMNALANHFILKSLDEDSRLEIAREMKHYTIGPRECIFEEGKPGSSFYILASGRLEVVINGVKKNVIFPGFGFGELALLDDRPRTASIITIERCTLWGVDRETFKEAVRRVNIQGHEENKAFIDNISLFKSLTQSQKSRILASLNTQRWGNGQKIIKEGDVGTLFYIIKDGIVVCSKNDMDVRHLGRGEYFGELSELYDQSRSATVTAIGDVKVVSISCQNLFEILEDSLQQIIYKNSQRIAIENSYALSALKTGQIDKLLDYMETTKYYPGEVIIPKGTMKGLKLWIVLKGLAATASGWKYGNLTCIGDKELLMTPGSEFSDDIVAEIETDISEISKETIENCIGGNLREITTTNDLQEILQNVYLFAGLDFSKHKELKNSLNTVFFNDKDLIAVEGHPGEYLYIIKSGKAICRKENKIVRTITKHDYFGERALIFDSPRSASIEADGPLICWTIIKSDFLSLINDEIRSRIYHRIEMQDISISLSDLTYIKPLGKSMFGNVFLMAHQNKSRLYTVKAILKEKIENLGIQVNLKAEREIGLQVNHWMMMNILKTFKDDKRVYIMTEFIKGKDLFMVLREIQIVNELHARYLSASIVLMLEYLHEREIVYRDLKPENIIIDEEGYPILIDFGTAKIVKGRTYTRLGSPHYMAPEIILGAGYSFNADWWSLGIILYELLYGKVPFGEDETDTHAICEKIIEHRISYSHSALKTHSAKPIIQQLLNNNPAARTGGGIKALKSHRWFENLNWDRLRIKALKMPYIPKFRDWDNEIEEALMDPKIMYECFELEESNDPYKLKLYDREPSLHIGWDNDF</sequence>
<dbReference type="GO" id="GO:0030553">
    <property type="term" value="F:cGMP binding"/>
    <property type="evidence" value="ECO:0007669"/>
    <property type="project" value="UniProtKB-KW"/>
</dbReference>
<dbReference type="InterPro" id="IPR008271">
    <property type="entry name" value="Ser/Thr_kinase_AS"/>
</dbReference>
<dbReference type="Gene3D" id="1.10.510.10">
    <property type="entry name" value="Transferase(Phosphotransferase) domain 1"/>
    <property type="match status" value="1"/>
</dbReference>
<evidence type="ECO:0000256" key="9">
    <source>
        <dbReference type="ARBA" id="ARBA00022723"/>
    </source>
</evidence>
<dbReference type="SUPFAM" id="SSF56112">
    <property type="entry name" value="Protein kinase-like (PK-like)"/>
    <property type="match status" value="1"/>
</dbReference>
<dbReference type="GO" id="GO:0012505">
    <property type="term" value="C:endomembrane system"/>
    <property type="evidence" value="ECO:0007669"/>
    <property type="project" value="UniProtKB-SubCell"/>
</dbReference>
<dbReference type="InterPro" id="IPR018488">
    <property type="entry name" value="cNMP-bd_CS"/>
</dbReference>
<organism evidence="22 23">
    <name type="scientific">Blepharisma stoltei</name>
    <dbReference type="NCBI Taxonomy" id="1481888"/>
    <lineage>
        <taxon>Eukaryota</taxon>
        <taxon>Sar</taxon>
        <taxon>Alveolata</taxon>
        <taxon>Ciliophora</taxon>
        <taxon>Postciliodesmatophora</taxon>
        <taxon>Heterotrichea</taxon>
        <taxon>Heterotrichida</taxon>
        <taxon>Blepharismidae</taxon>
        <taxon>Blepharisma</taxon>
    </lineage>
</organism>
<keyword evidence="11" id="KW-0418">Kinase</keyword>
<comment type="catalytic activity">
    <reaction evidence="17">
        <text>L-threonyl-[protein] + ATP = O-phospho-L-threonyl-[protein] + ADP + H(+)</text>
        <dbReference type="Rhea" id="RHEA:46608"/>
        <dbReference type="Rhea" id="RHEA-COMP:11060"/>
        <dbReference type="Rhea" id="RHEA-COMP:11605"/>
        <dbReference type="ChEBI" id="CHEBI:15378"/>
        <dbReference type="ChEBI" id="CHEBI:30013"/>
        <dbReference type="ChEBI" id="CHEBI:30616"/>
        <dbReference type="ChEBI" id="CHEBI:61977"/>
        <dbReference type="ChEBI" id="CHEBI:456216"/>
        <dbReference type="EC" id="2.7.11.12"/>
    </reaction>
</comment>
<keyword evidence="23" id="KW-1185">Reference proteome</keyword>
<dbReference type="PROSITE" id="PS50042">
    <property type="entry name" value="CNMP_BINDING_3"/>
    <property type="match status" value="4"/>
</dbReference>
<dbReference type="PROSITE" id="PS50011">
    <property type="entry name" value="PROTEIN_KINASE_DOM"/>
    <property type="match status" value="1"/>
</dbReference>
<dbReference type="InterPro" id="IPR011009">
    <property type="entry name" value="Kinase-like_dom_sf"/>
</dbReference>
<dbReference type="SUPFAM" id="SSF51206">
    <property type="entry name" value="cAMP-binding domain-like"/>
    <property type="match status" value="4"/>
</dbReference>
<evidence type="ECO:0000256" key="16">
    <source>
        <dbReference type="ARBA" id="ARBA00024113"/>
    </source>
</evidence>
<dbReference type="EC" id="2.7.11.12" evidence="4"/>
<comment type="catalytic activity">
    <reaction evidence="18">
        <text>L-seryl-[protein] + ATP = O-phospho-L-seryl-[protein] + ADP + H(+)</text>
        <dbReference type="Rhea" id="RHEA:17989"/>
        <dbReference type="Rhea" id="RHEA-COMP:9863"/>
        <dbReference type="Rhea" id="RHEA-COMP:11604"/>
        <dbReference type="ChEBI" id="CHEBI:15378"/>
        <dbReference type="ChEBI" id="CHEBI:29999"/>
        <dbReference type="ChEBI" id="CHEBI:30616"/>
        <dbReference type="ChEBI" id="CHEBI:83421"/>
        <dbReference type="ChEBI" id="CHEBI:456216"/>
        <dbReference type="EC" id="2.7.11.12"/>
    </reaction>
</comment>
<evidence type="ECO:0000256" key="1">
    <source>
        <dbReference type="ARBA" id="ARBA00001946"/>
    </source>
</evidence>
<accession>A0AAU9IGR8</accession>
<evidence type="ECO:0000256" key="17">
    <source>
        <dbReference type="ARBA" id="ARBA00047298"/>
    </source>
</evidence>
<keyword evidence="9" id="KW-0479">Metal-binding</keyword>
<dbReference type="PROSITE" id="PS51285">
    <property type="entry name" value="AGC_KINASE_CTER"/>
    <property type="match status" value="1"/>
</dbReference>
<name>A0AAU9IGR8_9CILI</name>
<dbReference type="Pfam" id="PF00027">
    <property type="entry name" value="cNMP_binding"/>
    <property type="match status" value="3"/>
</dbReference>
<dbReference type="InterPro" id="IPR018490">
    <property type="entry name" value="cNMP-bd_dom_sf"/>
</dbReference>
<comment type="subcellular location">
    <subcellularLocation>
        <location evidence="2">Endomembrane system</location>
    </subcellularLocation>
</comment>
<dbReference type="GO" id="GO:0046872">
    <property type="term" value="F:metal ion binding"/>
    <property type="evidence" value="ECO:0007669"/>
    <property type="project" value="UniProtKB-KW"/>
</dbReference>
<evidence type="ECO:0000256" key="8">
    <source>
        <dbReference type="ARBA" id="ARBA00022679"/>
    </source>
</evidence>
<comment type="cofactor">
    <cofactor evidence="1">
        <name>Mg(2+)</name>
        <dbReference type="ChEBI" id="CHEBI:18420"/>
    </cofactor>
</comment>
<dbReference type="PROSITE" id="PS00889">
    <property type="entry name" value="CNMP_BINDING_2"/>
    <property type="match status" value="2"/>
</dbReference>
<dbReference type="FunFam" id="2.60.120.10:FF:000068">
    <property type="entry name" value="cGMP-dependent protein kinase"/>
    <property type="match status" value="1"/>
</dbReference>
<evidence type="ECO:0000256" key="6">
    <source>
        <dbReference type="ARBA" id="ARBA00022527"/>
    </source>
</evidence>
<dbReference type="GO" id="GO:0004691">
    <property type="term" value="F:cAMP-dependent protein kinase activity"/>
    <property type="evidence" value="ECO:0007669"/>
    <property type="project" value="TreeGrafter"/>
</dbReference>
<dbReference type="SMART" id="SM00220">
    <property type="entry name" value="S_TKc"/>
    <property type="match status" value="1"/>
</dbReference>
<evidence type="ECO:0000256" key="3">
    <source>
        <dbReference type="ARBA" id="ARBA00006352"/>
    </source>
</evidence>
<comment type="caution">
    <text evidence="22">The sequence shown here is derived from an EMBL/GenBank/DDBJ whole genome shotgun (WGS) entry which is preliminary data.</text>
</comment>
<evidence type="ECO:0000256" key="2">
    <source>
        <dbReference type="ARBA" id="ARBA00004308"/>
    </source>
</evidence>
<feature type="domain" description="Cyclic nucleotide-binding" evidence="20">
    <location>
        <begin position="298"/>
        <end position="329"/>
    </location>
</feature>
<evidence type="ECO:0000256" key="14">
    <source>
        <dbReference type="ARBA" id="ARBA00022992"/>
    </source>
</evidence>
<proteinExistence type="inferred from homology"/>
<dbReference type="PRINTS" id="PR00103">
    <property type="entry name" value="CAMPKINASE"/>
</dbReference>
<dbReference type="PROSITE" id="PS00888">
    <property type="entry name" value="CNMP_BINDING_1"/>
    <property type="match status" value="1"/>
</dbReference>
<keyword evidence="5" id="KW-0963">Cytoplasm</keyword>
<evidence type="ECO:0000259" key="20">
    <source>
        <dbReference type="PROSITE" id="PS50042"/>
    </source>
</evidence>
<evidence type="ECO:0000256" key="13">
    <source>
        <dbReference type="ARBA" id="ARBA00022842"/>
    </source>
</evidence>
<dbReference type="AlphaFoldDB" id="A0AAU9IGR8"/>
<keyword evidence="6" id="KW-0723">Serine/threonine-protein kinase</keyword>
<evidence type="ECO:0000256" key="11">
    <source>
        <dbReference type="ARBA" id="ARBA00022777"/>
    </source>
</evidence>
<dbReference type="GO" id="GO:0005952">
    <property type="term" value="C:cAMP-dependent protein kinase complex"/>
    <property type="evidence" value="ECO:0007669"/>
    <property type="project" value="TreeGrafter"/>
</dbReference>
<evidence type="ECO:0000259" key="21">
    <source>
        <dbReference type="PROSITE" id="PS51285"/>
    </source>
</evidence>
<feature type="domain" description="Cyclic nucleotide-binding" evidence="20">
    <location>
        <begin position="60"/>
        <end position="175"/>
    </location>
</feature>
<dbReference type="Gene3D" id="3.30.200.20">
    <property type="entry name" value="Phosphorylase Kinase, domain 1"/>
    <property type="match status" value="1"/>
</dbReference>
<evidence type="ECO:0000256" key="10">
    <source>
        <dbReference type="ARBA" id="ARBA00022741"/>
    </source>
</evidence>
<feature type="domain" description="Protein kinase" evidence="19">
    <location>
        <begin position="539"/>
        <end position="794"/>
    </location>
</feature>
<evidence type="ECO:0000313" key="23">
    <source>
        <dbReference type="Proteomes" id="UP001162131"/>
    </source>
</evidence>
<dbReference type="InterPro" id="IPR000595">
    <property type="entry name" value="cNMP-bd_dom"/>
</dbReference>
<keyword evidence="13" id="KW-0460">Magnesium</keyword>
<evidence type="ECO:0000313" key="22">
    <source>
        <dbReference type="EMBL" id="CAG9314120.1"/>
    </source>
</evidence>
<gene>
    <name evidence="22" type="ORF">BSTOLATCC_MIC9917</name>
</gene>
<dbReference type="Gene3D" id="2.60.120.10">
    <property type="entry name" value="Jelly Rolls"/>
    <property type="match status" value="4"/>
</dbReference>
<dbReference type="SMART" id="SM00100">
    <property type="entry name" value="cNMP"/>
    <property type="match status" value="3"/>
</dbReference>
<dbReference type="InterPro" id="IPR000961">
    <property type="entry name" value="AGC-kinase_C"/>
</dbReference>
<comment type="similarity">
    <text evidence="3">Belongs to the protein kinase superfamily. AGC Ser/Thr protein kinase family. cGMP subfamily.</text>
</comment>
<evidence type="ECO:0000256" key="7">
    <source>
        <dbReference type="ARBA" id="ARBA00022535"/>
    </source>
</evidence>
<evidence type="ECO:0000256" key="12">
    <source>
        <dbReference type="ARBA" id="ARBA00022840"/>
    </source>
</evidence>
<dbReference type="GO" id="GO:0005524">
    <property type="term" value="F:ATP binding"/>
    <property type="evidence" value="ECO:0007669"/>
    <property type="project" value="UniProtKB-KW"/>
</dbReference>
<dbReference type="GO" id="GO:0004692">
    <property type="term" value="F:cGMP-dependent protein kinase activity"/>
    <property type="evidence" value="ECO:0007669"/>
    <property type="project" value="UniProtKB-EC"/>
</dbReference>
<dbReference type="PANTHER" id="PTHR24353:SF37">
    <property type="entry name" value="CAMP-DEPENDENT PROTEIN KINASE CATALYTIC SUBUNIT PRKX"/>
    <property type="match status" value="1"/>
</dbReference>
<feature type="domain" description="AGC-kinase C-terminal" evidence="21">
    <location>
        <begin position="795"/>
        <end position="864"/>
    </location>
</feature>
<evidence type="ECO:0000256" key="5">
    <source>
        <dbReference type="ARBA" id="ARBA00022490"/>
    </source>
</evidence>
<dbReference type="PROSITE" id="PS00108">
    <property type="entry name" value="PROTEIN_KINASE_ST"/>
    <property type="match status" value="1"/>
</dbReference>
<dbReference type="Proteomes" id="UP001162131">
    <property type="component" value="Unassembled WGS sequence"/>
</dbReference>
<dbReference type="InterPro" id="IPR014710">
    <property type="entry name" value="RmlC-like_jellyroll"/>
</dbReference>
<keyword evidence="7" id="KW-0140">cGMP</keyword>
<dbReference type="PANTHER" id="PTHR24353">
    <property type="entry name" value="CYCLIC NUCLEOTIDE-DEPENDENT PROTEIN KINASE"/>
    <property type="match status" value="1"/>
</dbReference>